<feature type="domain" description="EF-hand" evidence="5">
    <location>
        <begin position="139"/>
        <end position="174"/>
    </location>
</feature>
<reference evidence="6" key="1">
    <citation type="submission" date="2020-01" db="EMBL/GenBank/DDBJ databases">
        <title>Genome sequence of Kobresia littledalei, the first chromosome-level genome in the family Cyperaceae.</title>
        <authorList>
            <person name="Qu G."/>
        </authorList>
    </citation>
    <scope>NUCLEOTIDE SEQUENCE</scope>
    <source>
        <strain evidence="6">C.B.Clarke</strain>
        <tissue evidence="6">Leaf</tissue>
    </source>
</reference>
<dbReference type="CDD" id="cd00051">
    <property type="entry name" value="EFh"/>
    <property type="match status" value="2"/>
</dbReference>
<comment type="function">
    <text evidence="1">Potential calcium sensor.</text>
</comment>
<dbReference type="PROSITE" id="PS00018">
    <property type="entry name" value="EF_HAND_1"/>
    <property type="match status" value="4"/>
</dbReference>
<dbReference type="EMBL" id="SWLB01000025">
    <property type="protein sequence ID" value="KAF3322086.1"/>
    <property type="molecule type" value="Genomic_DNA"/>
</dbReference>
<feature type="domain" description="EF-hand" evidence="5">
    <location>
        <begin position="103"/>
        <end position="138"/>
    </location>
</feature>
<dbReference type="InterPro" id="IPR011992">
    <property type="entry name" value="EF-hand-dom_pair"/>
</dbReference>
<accession>A0A833QLS2</accession>
<comment type="caution">
    <text evidence="6">The sequence shown here is derived from an EMBL/GenBank/DDBJ whole genome shotgun (WGS) entry which is preliminary data.</text>
</comment>
<dbReference type="PROSITE" id="PS50222">
    <property type="entry name" value="EF_HAND_2"/>
    <property type="match status" value="4"/>
</dbReference>
<keyword evidence="2" id="KW-0479">Metal-binding</keyword>
<dbReference type="AlphaFoldDB" id="A0A833QLS2"/>
<feature type="domain" description="EF-hand" evidence="5">
    <location>
        <begin position="65"/>
        <end position="100"/>
    </location>
</feature>
<evidence type="ECO:0000259" key="5">
    <source>
        <dbReference type="PROSITE" id="PS50222"/>
    </source>
</evidence>
<keyword evidence="7" id="KW-1185">Reference proteome</keyword>
<evidence type="ECO:0000256" key="4">
    <source>
        <dbReference type="ARBA" id="ARBA00022837"/>
    </source>
</evidence>
<dbReference type="InterPro" id="IPR018247">
    <property type="entry name" value="EF_Hand_1_Ca_BS"/>
</dbReference>
<evidence type="ECO:0000256" key="2">
    <source>
        <dbReference type="ARBA" id="ARBA00022723"/>
    </source>
</evidence>
<dbReference type="SMART" id="SM00054">
    <property type="entry name" value="EFh"/>
    <property type="match status" value="4"/>
</dbReference>
<dbReference type="Proteomes" id="UP000623129">
    <property type="component" value="Unassembled WGS sequence"/>
</dbReference>
<dbReference type="InterPro" id="IPR039647">
    <property type="entry name" value="EF_hand_pair_protein_CML-like"/>
</dbReference>
<organism evidence="6 7">
    <name type="scientific">Carex littledalei</name>
    <dbReference type="NCBI Taxonomy" id="544730"/>
    <lineage>
        <taxon>Eukaryota</taxon>
        <taxon>Viridiplantae</taxon>
        <taxon>Streptophyta</taxon>
        <taxon>Embryophyta</taxon>
        <taxon>Tracheophyta</taxon>
        <taxon>Spermatophyta</taxon>
        <taxon>Magnoliopsida</taxon>
        <taxon>Liliopsida</taxon>
        <taxon>Poales</taxon>
        <taxon>Cyperaceae</taxon>
        <taxon>Cyperoideae</taxon>
        <taxon>Cariceae</taxon>
        <taxon>Carex</taxon>
        <taxon>Carex subgen. Euthyceras</taxon>
    </lineage>
</organism>
<dbReference type="FunFam" id="1.10.238.10:FF:000089">
    <property type="entry name" value="calmodulin-like protein 3"/>
    <property type="match status" value="1"/>
</dbReference>
<dbReference type="InterPro" id="IPR002048">
    <property type="entry name" value="EF_hand_dom"/>
</dbReference>
<dbReference type="FunFam" id="1.10.238.10:FF:000003">
    <property type="entry name" value="Calmodulin A"/>
    <property type="match status" value="1"/>
</dbReference>
<dbReference type="SUPFAM" id="SSF47473">
    <property type="entry name" value="EF-hand"/>
    <property type="match status" value="1"/>
</dbReference>
<evidence type="ECO:0000256" key="1">
    <source>
        <dbReference type="ARBA" id="ARBA00003291"/>
    </source>
</evidence>
<evidence type="ECO:0000313" key="7">
    <source>
        <dbReference type="Proteomes" id="UP000623129"/>
    </source>
</evidence>
<gene>
    <name evidence="6" type="ORF">FCM35_KLT13227</name>
</gene>
<feature type="domain" description="EF-hand" evidence="5">
    <location>
        <begin position="176"/>
        <end position="211"/>
    </location>
</feature>
<protein>
    <submittedName>
        <fullName evidence="6">EF hand calcium-binding family protein</fullName>
    </submittedName>
</protein>
<keyword evidence="4" id="KW-0106">Calcium</keyword>
<evidence type="ECO:0000256" key="3">
    <source>
        <dbReference type="ARBA" id="ARBA00022737"/>
    </source>
</evidence>
<keyword evidence="3" id="KW-0677">Repeat</keyword>
<dbReference type="PANTHER" id="PTHR10891">
    <property type="entry name" value="EF-HAND CALCIUM-BINDING DOMAIN CONTAINING PROTEIN"/>
    <property type="match status" value="1"/>
</dbReference>
<name>A0A833QLS2_9POAL</name>
<dbReference type="Gene3D" id="1.10.238.10">
    <property type="entry name" value="EF-hand"/>
    <property type="match status" value="2"/>
</dbReference>
<dbReference type="Pfam" id="PF13499">
    <property type="entry name" value="EF-hand_7"/>
    <property type="match status" value="2"/>
</dbReference>
<proteinExistence type="predicted"/>
<dbReference type="GO" id="GO:0005509">
    <property type="term" value="F:calcium ion binding"/>
    <property type="evidence" value="ECO:0007669"/>
    <property type="project" value="InterPro"/>
</dbReference>
<dbReference type="OrthoDB" id="26525at2759"/>
<evidence type="ECO:0000313" key="6">
    <source>
        <dbReference type="EMBL" id="KAF3322086.1"/>
    </source>
</evidence>
<sequence length="211" mass="23633">MATWPHWKPKLHMAYLPHLAAVEVRGNSLVTVKEMKLFLLKLKALSKKATTKFNQLSSSIIASMDMQAQLKVVFDLIDSNGDGKISPIELQQVMIRLGQDKSTLKGEIEGMVKELDLDGDGEIDFSEFTQAVTGGGPTVYDEALVEAFEVFDRDKNGLISARELRRVLVGLGYSKCSLTECRRMIRGVDKNGDGMVDFKEFKSMMSFLKEY</sequence>